<dbReference type="Proteomes" id="UP000244037">
    <property type="component" value="Unassembled WGS sequence"/>
</dbReference>
<evidence type="ECO:0000313" key="2">
    <source>
        <dbReference type="Proteomes" id="UP000244037"/>
    </source>
</evidence>
<reference evidence="1 2" key="1">
    <citation type="submission" date="2018-04" db="EMBL/GenBank/DDBJ databases">
        <title>Genomic Encyclopedia of Archaeal and Bacterial Type Strains, Phase II (KMG-II): from individual species to whole genera.</title>
        <authorList>
            <person name="Goeker M."/>
        </authorList>
    </citation>
    <scope>NUCLEOTIDE SEQUENCE [LARGE SCALE GENOMIC DNA]</scope>
    <source>
        <strain evidence="1 2">DSM 19783</strain>
    </source>
</reference>
<proteinExistence type="predicted"/>
<dbReference type="RefSeq" id="WP_108023417.1">
    <property type="nucleotide sequence ID" value="NZ_QAYC01000001.1"/>
</dbReference>
<dbReference type="OrthoDB" id="7864872at2"/>
<dbReference type="AlphaFoldDB" id="A0A8E2VN18"/>
<gene>
    <name evidence="1" type="ORF">C8N38_101412</name>
</gene>
<evidence type="ECO:0000313" key="1">
    <source>
        <dbReference type="EMBL" id="PTW52107.1"/>
    </source>
</evidence>
<organism evidence="1 2">
    <name type="scientific">Rhodovulum kholense</name>
    <dbReference type="NCBI Taxonomy" id="453584"/>
    <lineage>
        <taxon>Bacteria</taxon>
        <taxon>Pseudomonadati</taxon>
        <taxon>Pseudomonadota</taxon>
        <taxon>Alphaproteobacteria</taxon>
        <taxon>Rhodobacterales</taxon>
        <taxon>Paracoccaceae</taxon>
        <taxon>Rhodovulum</taxon>
    </lineage>
</organism>
<protein>
    <submittedName>
        <fullName evidence="1">Uncharacterized protein</fullName>
    </submittedName>
</protein>
<comment type="caution">
    <text evidence="1">The sequence shown here is derived from an EMBL/GenBank/DDBJ whole genome shotgun (WGS) entry which is preliminary data.</text>
</comment>
<accession>A0A8E2VN18</accession>
<dbReference type="EMBL" id="QAYC01000001">
    <property type="protein sequence ID" value="PTW52107.1"/>
    <property type="molecule type" value="Genomic_DNA"/>
</dbReference>
<keyword evidence="2" id="KW-1185">Reference proteome</keyword>
<name>A0A8E2VN18_9RHOB</name>
<sequence>MEYTGPGQAPHAEPGAGRGGMALLIGFDRVDQPEIGMPFASARVERLPYGLVQAALCSVQSVDMVVSPLLTEQFDAMDLATQLDLGGYRGLYVVVTPVVPNPEIIRREIAALCPGITVQLIPRARH</sequence>